<dbReference type="GO" id="GO:0016787">
    <property type="term" value="F:hydrolase activity"/>
    <property type="evidence" value="ECO:0007669"/>
    <property type="project" value="InterPro"/>
</dbReference>
<evidence type="ECO:0000313" key="3">
    <source>
        <dbReference type="Proteomes" id="UP000663873"/>
    </source>
</evidence>
<protein>
    <submittedName>
        <fullName evidence="2">Uncharacterized protein</fullName>
    </submittedName>
</protein>
<reference evidence="2" key="1">
    <citation type="submission" date="2021-02" db="EMBL/GenBank/DDBJ databases">
        <authorList>
            <person name="Nowell W R."/>
        </authorList>
    </citation>
    <scope>NUCLEOTIDE SEQUENCE</scope>
</reference>
<feature type="region of interest" description="Disordered" evidence="1">
    <location>
        <begin position="200"/>
        <end position="223"/>
    </location>
</feature>
<sequence>MSENSNLEIERQRIVIVPGMGCVPVQECNWYSWLQQKLEKDSTGQFSVILEDMPDPYAARESHWLPFIRNTLKVDEKTILVGHSSGCEAIMRLLEKEKVRGVILVAACHTDLNNEDERKSGYYNRPWDWNTIRTNTHWIVQLHSPTDKLIPVAEGRFVADKLKSEYMELERRGHFMGKQLPEDFEYKREQTSHLLTNSCQDEEEFENDRHRRHAKMRQTRQIQREIDYQVGMIDKINDRRQQELQKKNKTTPTTTTSSTVTSISSPTSATSSVTNGAKRVGGATEKYTSSQRASGSKF</sequence>
<gene>
    <name evidence="2" type="ORF">UJA718_LOCUS16832</name>
</gene>
<evidence type="ECO:0000256" key="1">
    <source>
        <dbReference type="SAM" id="MobiDB-lite"/>
    </source>
</evidence>
<dbReference type="InterPro" id="IPR010662">
    <property type="entry name" value="RBBP9/YdeN"/>
</dbReference>
<name>A0A820M1N3_9BILA</name>
<proteinExistence type="predicted"/>
<accession>A0A820M1N3</accession>
<dbReference type="Gene3D" id="3.40.50.1820">
    <property type="entry name" value="alpha/beta hydrolase"/>
    <property type="match status" value="1"/>
</dbReference>
<evidence type="ECO:0000313" key="2">
    <source>
        <dbReference type="EMBL" id="CAF4366968.1"/>
    </source>
</evidence>
<keyword evidence="3" id="KW-1185">Reference proteome</keyword>
<dbReference type="SUPFAM" id="SSF53474">
    <property type="entry name" value="alpha/beta-Hydrolases"/>
    <property type="match status" value="1"/>
</dbReference>
<dbReference type="AlphaFoldDB" id="A0A820M1N3"/>
<dbReference type="InterPro" id="IPR029058">
    <property type="entry name" value="AB_hydrolase_fold"/>
</dbReference>
<organism evidence="2 3">
    <name type="scientific">Rotaria socialis</name>
    <dbReference type="NCBI Taxonomy" id="392032"/>
    <lineage>
        <taxon>Eukaryota</taxon>
        <taxon>Metazoa</taxon>
        <taxon>Spiralia</taxon>
        <taxon>Gnathifera</taxon>
        <taxon>Rotifera</taxon>
        <taxon>Eurotatoria</taxon>
        <taxon>Bdelloidea</taxon>
        <taxon>Philodinida</taxon>
        <taxon>Philodinidae</taxon>
        <taxon>Rotaria</taxon>
    </lineage>
</organism>
<feature type="compositionally biased region" description="Polar residues" evidence="1">
    <location>
        <begin position="286"/>
        <end position="298"/>
    </location>
</feature>
<dbReference type="Pfam" id="PF06821">
    <property type="entry name" value="Ser_hydrolase"/>
    <property type="match status" value="1"/>
</dbReference>
<dbReference type="Proteomes" id="UP000663873">
    <property type="component" value="Unassembled WGS sequence"/>
</dbReference>
<dbReference type="PANTHER" id="PTHR15394:SF3">
    <property type="entry name" value="SERINE HYDROLASE RBBP9"/>
    <property type="match status" value="1"/>
</dbReference>
<feature type="region of interest" description="Disordered" evidence="1">
    <location>
        <begin position="244"/>
        <end position="298"/>
    </location>
</feature>
<comment type="caution">
    <text evidence="2">The sequence shown here is derived from an EMBL/GenBank/DDBJ whole genome shotgun (WGS) entry which is preliminary data.</text>
</comment>
<feature type="compositionally biased region" description="Low complexity" evidence="1">
    <location>
        <begin position="250"/>
        <end position="274"/>
    </location>
</feature>
<dbReference type="PANTHER" id="PTHR15394">
    <property type="entry name" value="SERINE HYDROLASE RBBP9"/>
    <property type="match status" value="1"/>
</dbReference>
<dbReference type="EMBL" id="CAJOBP010002656">
    <property type="protein sequence ID" value="CAF4366968.1"/>
    <property type="molecule type" value="Genomic_DNA"/>
</dbReference>